<keyword evidence="2" id="KW-1185">Reference proteome</keyword>
<reference evidence="1 2" key="1">
    <citation type="journal article" date="2022" name="DNA Res.">
        <title>Chromosomal-level genome assembly of the orchid tree Bauhinia variegata (Leguminosae; Cercidoideae) supports the allotetraploid origin hypothesis of Bauhinia.</title>
        <authorList>
            <person name="Zhong Y."/>
            <person name="Chen Y."/>
            <person name="Zheng D."/>
            <person name="Pang J."/>
            <person name="Liu Y."/>
            <person name="Luo S."/>
            <person name="Meng S."/>
            <person name="Qian L."/>
            <person name="Wei D."/>
            <person name="Dai S."/>
            <person name="Zhou R."/>
        </authorList>
    </citation>
    <scope>NUCLEOTIDE SEQUENCE [LARGE SCALE GENOMIC DNA]</scope>
    <source>
        <strain evidence="1">BV-YZ2020</strain>
    </source>
</reference>
<proteinExistence type="predicted"/>
<dbReference type="Proteomes" id="UP000828941">
    <property type="component" value="Chromosome 13"/>
</dbReference>
<name>A0ACB9KY28_BAUVA</name>
<evidence type="ECO:0000313" key="1">
    <source>
        <dbReference type="EMBL" id="KAI4302024.1"/>
    </source>
</evidence>
<organism evidence="1 2">
    <name type="scientific">Bauhinia variegata</name>
    <name type="common">Purple orchid tree</name>
    <name type="synonym">Phanera variegata</name>
    <dbReference type="NCBI Taxonomy" id="167791"/>
    <lineage>
        <taxon>Eukaryota</taxon>
        <taxon>Viridiplantae</taxon>
        <taxon>Streptophyta</taxon>
        <taxon>Embryophyta</taxon>
        <taxon>Tracheophyta</taxon>
        <taxon>Spermatophyta</taxon>
        <taxon>Magnoliopsida</taxon>
        <taxon>eudicotyledons</taxon>
        <taxon>Gunneridae</taxon>
        <taxon>Pentapetalae</taxon>
        <taxon>rosids</taxon>
        <taxon>fabids</taxon>
        <taxon>Fabales</taxon>
        <taxon>Fabaceae</taxon>
        <taxon>Cercidoideae</taxon>
        <taxon>Cercideae</taxon>
        <taxon>Bauhiniinae</taxon>
        <taxon>Bauhinia</taxon>
    </lineage>
</organism>
<comment type="caution">
    <text evidence="1">The sequence shown here is derived from an EMBL/GenBank/DDBJ whole genome shotgun (WGS) entry which is preliminary data.</text>
</comment>
<protein>
    <submittedName>
        <fullName evidence="1">Uncharacterized protein</fullName>
    </submittedName>
</protein>
<accession>A0ACB9KY28</accession>
<dbReference type="EMBL" id="CM039438">
    <property type="protein sequence ID" value="KAI4302024.1"/>
    <property type="molecule type" value="Genomic_DNA"/>
</dbReference>
<gene>
    <name evidence="1" type="ORF">L6164_035246</name>
</gene>
<evidence type="ECO:0000313" key="2">
    <source>
        <dbReference type="Proteomes" id="UP000828941"/>
    </source>
</evidence>
<sequence length="208" mass="22104">MEKGEGCNSSNSSLNTNGNELEWTDEEANSGEKQPSPATSSNGAASASGISQSQYQLFLSNNSQNANNIPHLHQRFRQFPNMGLGSMGRSTDDHLISNPLQGAGIGSLPPPPPHPNGHDSTAASGWHAPQEIHFQAVLGGPAGGEPSNQNVASAELQLGTWIRPANPNPLVNACYSPIYEEMGLPVDPHLRMFLVNARRDQGPSQPKP</sequence>